<sequence length="102" mass="11006">MIYMHQPTIRAAFTPIEKMCVMSWILGATPKARILAKGPMMPSSTMALLGQPHSTPPNPNPDFSPCESTNSFTTSNPPPHAVWTPRTSVGRLTETIPVTSGS</sequence>
<name>A0A7S1T732_9RHOD</name>
<gene>
    <name evidence="2" type="ORF">CCAE0312_LOCUS927</name>
</gene>
<feature type="region of interest" description="Disordered" evidence="1">
    <location>
        <begin position="45"/>
        <end position="102"/>
    </location>
</feature>
<feature type="compositionally biased region" description="Polar residues" evidence="1">
    <location>
        <begin position="66"/>
        <end position="75"/>
    </location>
</feature>
<reference evidence="2" key="1">
    <citation type="submission" date="2021-01" db="EMBL/GenBank/DDBJ databases">
        <authorList>
            <person name="Corre E."/>
            <person name="Pelletier E."/>
            <person name="Niang G."/>
            <person name="Scheremetjew M."/>
            <person name="Finn R."/>
            <person name="Kale V."/>
            <person name="Holt S."/>
            <person name="Cochrane G."/>
            <person name="Meng A."/>
            <person name="Brown T."/>
            <person name="Cohen L."/>
        </authorList>
    </citation>
    <scope>NUCLEOTIDE SEQUENCE</scope>
    <source>
        <strain evidence="2">SAG 36.94</strain>
    </source>
</reference>
<accession>A0A7S1T732</accession>
<dbReference type="EMBL" id="HBGH01001781">
    <property type="protein sequence ID" value="CAD9224284.1"/>
    <property type="molecule type" value="Transcribed_RNA"/>
</dbReference>
<evidence type="ECO:0000313" key="2">
    <source>
        <dbReference type="EMBL" id="CAD9224284.1"/>
    </source>
</evidence>
<proteinExistence type="predicted"/>
<dbReference type="AlphaFoldDB" id="A0A7S1T732"/>
<protein>
    <submittedName>
        <fullName evidence="2">Uncharacterized protein</fullName>
    </submittedName>
</protein>
<evidence type="ECO:0000256" key="1">
    <source>
        <dbReference type="SAM" id="MobiDB-lite"/>
    </source>
</evidence>
<organism evidence="2">
    <name type="scientific">Compsopogon caeruleus</name>
    <dbReference type="NCBI Taxonomy" id="31354"/>
    <lineage>
        <taxon>Eukaryota</taxon>
        <taxon>Rhodophyta</taxon>
        <taxon>Compsopogonophyceae</taxon>
        <taxon>Compsopogonales</taxon>
        <taxon>Compsopogonaceae</taxon>
        <taxon>Compsopogon</taxon>
    </lineage>
</organism>